<keyword evidence="2" id="KW-0408">Iron</keyword>
<feature type="domain" description="4Fe-4S ferredoxin-type" evidence="4">
    <location>
        <begin position="214"/>
        <end position="243"/>
    </location>
</feature>
<dbReference type="PANTHER" id="PTHR43312:SF1">
    <property type="entry name" value="NADP-DEPENDENT OXIDOREDUCTASE DOMAIN-CONTAINING PROTEIN"/>
    <property type="match status" value="1"/>
</dbReference>
<accession>A0A1Z2XVU7</accession>
<dbReference type="PROSITE" id="PS00198">
    <property type="entry name" value="4FE4S_FER_1"/>
    <property type="match status" value="1"/>
</dbReference>
<dbReference type="InterPro" id="IPR017900">
    <property type="entry name" value="4Fe4S_Fe_S_CS"/>
</dbReference>
<evidence type="ECO:0000313" key="5">
    <source>
        <dbReference type="EMBL" id="ASB42560.1"/>
    </source>
</evidence>
<dbReference type="GO" id="GO:0051536">
    <property type="term" value="F:iron-sulfur cluster binding"/>
    <property type="evidence" value="ECO:0007669"/>
    <property type="project" value="UniProtKB-KW"/>
</dbReference>
<organism evidence="6 8">
    <name type="scientific">Acutalibacter muris</name>
    <dbReference type="NCBI Taxonomy" id="1796620"/>
    <lineage>
        <taxon>Bacteria</taxon>
        <taxon>Bacillati</taxon>
        <taxon>Bacillota</taxon>
        <taxon>Clostridia</taxon>
        <taxon>Eubacteriales</taxon>
        <taxon>Acutalibacteraceae</taxon>
        <taxon>Acutalibacter</taxon>
    </lineage>
</organism>
<dbReference type="Proteomes" id="UP000596035">
    <property type="component" value="Chromosome"/>
</dbReference>
<keyword evidence="3" id="KW-0411">Iron-sulfur</keyword>
<dbReference type="EMBL" id="CP021422">
    <property type="protein sequence ID" value="ASB42560.1"/>
    <property type="molecule type" value="Genomic_DNA"/>
</dbReference>
<dbReference type="EMBL" id="CP065321">
    <property type="protein sequence ID" value="QQR31856.1"/>
    <property type="molecule type" value="Genomic_DNA"/>
</dbReference>
<evidence type="ECO:0000313" key="8">
    <source>
        <dbReference type="Proteomes" id="UP000596035"/>
    </source>
</evidence>
<dbReference type="PANTHER" id="PTHR43312">
    <property type="entry name" value="D-THREO-ALDOSE 1-DEHYDROGENASE"/>
    <property type="match status" value="1"/>
</dbReference>
<protein>
    <submittedName>
        <fullName evidence="6">4Fe-4S dicluster domain-containing protein</fullName>
    </submittedName>
</protein>
<dbReference type="SUPFAM" id="SSF46548">
    <property type="entry name" value="alpha-helical ferredoxin"/>
    <property type="match status" value="1"/>
</dbReference>
<dbReference type="AlphaFoldDB" id="A0A1Z2XVU7"/>
<evidence type="ECO:0000313" key="7">
    <source>
        <dbReference type="Proteomes" id="UP000196710"/>
    </source>
</evidence>
<reference evidence="6 8" key="3">
    <citation type="submission" date="2020-11" db="EMBL/GenBank/DDBJ databases">
        <title>Closed and high quality bacterial genomes of the OMM12 community.</title>
        <authorList>
            <person name="Marbouty M."/>
            <person name="Lamy-Besnier Q."/>
            <person name="Debarbieux L."/>
            <person name="Koszul R."/>
        </authorList>
    </citation>
    <scope>NUCLEOTIDE SEQUENCE [LARGE SCALE GENOMIC DNA]</scope>
    <source>
        <strain evidence="6 8">KB18</strain>
    </source>
</reference>
<evidence type="ECO:0000256" key="3">
    <source>
        <dbReference type="ARBA" id="ARBA00023014"/>
    </source>
</evidence>
<dbReference type="RefSeq" id="WP_066537531.1">
    <property type="nucleotide sequence ID" value="NZ_CP021422.1"/>
</dbReference>
<dbReference type="Proteomes" id="UP000196710">
    <property type="component" value="Chromosome"/>
</dbReference>
<keyword evidence="7" id="KW-1185">Reference proteome</keyword>
<dbReference type="PROSITE" id="PS51379">
    <property type="entry name" value="4FE4S_FER_2"/>
    <property type="match status" value="1"/>
</dbReference>
<dbReference type="Gene3D" id="3.20.20.100">
    <property type="entry name" value="NADP-dependent oxidoreductase domain"/>
    <property type="match status" value="1"/>
</dbReference>
<dbReference type="InterPro" id="IPR053135">
    <property type="entry name" value="AKR2_Oxidoreductase"/>
</dbReference>
<dbReference type="KEGG" id="amur:ADH66_19085"/>
<keyword evidence="1" id="KW-0479">Metal-binding</keyword>
<dbReference type="InterPro" id="IPR017896">
    <property type="entry name" value="4Fe4S_Fe-S-bd"/>
</dbReference>
<dbReference type="SUPFAM" id="SSF51430">
    <property type="entry name" value="NAD(P)-linked oxidoreductase"/>
    <property type="match status" value="1"/>
</dbReference>
<proteinExistence type="predicted"/>
<evidence type="ECO:0000256" key="1">
    <source>
        <dbReference type="ARBA" id="ARBA00022723"/>
    </source>
</evidence>
<gene>
    <name evidence="5" type="ORF">ADH66_19085</name>
    <name evidence="6" type="ORF">I5Q82_09515</name>
</gene>
<dbReference type="GO" id="GO:0046872">
    <property type="term" value="F:metal ion binding"/>
    <property type="evidence" value="ECO:0007669"/>
    <property type="project" value="UniProtKB-KW"/>
</dbReference>
<evidence type="ECO:0000256" key="2">
    <source>
        <dbReference type="ARBA" id="ARBA00023004"/>
    </source>
</evidence>
<reference evidence="7" key="2">
    <citation type="submission" date="2017-05" db="EMBL/GenBank/DDBJ databases">
        <title>Improved OligoMM genomes.</title>
        <authorList>
            <person name="Garzetti D."/>
        </authorList>
    </citation>
    <scope>NUCLEOTIDE SEQUENCE [LARGE SCALE GENOMIC DNA]</scope>
    <source>
        <strain evidence="7">KB18</strain>
    </source>
</reference>
<evidence type="ECO:0000313" key="6">
    <source>
        <dbReference type="EMBL" id="QQR31856.1"/>
    </source>
</evidence>
<reference evidence="5" key="1">
    <citation type="journal article" date="2017" name="Genome Announc.">
        <title>High-Quality Whole-Genome Sequences of the Oligo-Mouse-Microbiota Bacterial Community.</title>
        <authorList>
            <person name="Garzetti D."/>
            <person name="Brugiroux S."/>
            <person name="Bunk B."/>
            <person name="Pukall R."/>
            <person name="McCoy K.D."/>
            <person name="Macpherson A.J."/>
            <person name="Stecher B."/>
        </authorList>
    </citation>
    <scope>NUCLEOTIDE SEQUENCE</scope>
    <source>
        <strain evidence="5">KB18</strain>
    </source>
</reference>
<evidence type="ECO:0000259" key="4">
    <source>
        <dbReference type="PROSITE" id="PS51379"/>
    </source>
</evidence>
<sequence length="252" mass="26934">MYAYAKELKNAGRAGFIGISSHNTKIALEAVKSGKIEVLMFLVNPLFNLLPQDSADARMKGCAVAELSDEEKAAYPTKQELYAECEKRGIPIVAMKPFAAGNILKGSKGPISGLLELTPVQCVQYALSFPAVACPVPGFASVDELNQSLAWLTATEEEKDLSIISESLAGKFHGQCMYCNHCQPCPKSIDIAQVTKLADLAEKGLTDEIRSQYTALATHGGDCIRCGSCTKRCPFGIDAMGNMARAAAVFGC</sequence>
<dbReference type="InterPro" id="IPR036812">
    <property type="entry name" value="NAD(P)_OxRdtase_dom_sf"/>
</dbReference>
<name>A0A1Z2XVU7_9FIRM</name>